<dbReference type="Proteomes" id="UP000564378">
    <property type="component" value="Unassembled WGS sequence"/>
</dbReference>
<accession>A0A842HZI7</accession>
<dbReference type="Gene3D" id="3.20.170.20">
    <property type="entry name" value="Protein of unknown function DUF952"/>
    <property type="match status" value="1"/>
</dbReference>
<dbReference type="PANTHER" id="PTHR34129:SF1">
    <property type="entry name" value="DUF952 DOMAIN-CONTAINING PROTEIN"/>
    <property type="match status" value="1"/>
</dbReference>
<dbReference type="EMBL" id="JACJVJ010000002">
    <property type="protein sequence ID" value="MBC2777781.1"/>
    <property type="molecule type" value="Genomic_DNA"/>
</dbReference>
<evidence type="ECO:0000313" key="1">
    <source>
        <dbReference type="EMBL" id="MBC2777781.1"/>
    </source>
</evidence>
<keyword evidence="2" id="KW-1185">Reference proteome</keyword>
<evidence type="ECO:0000313" key="2">
    <source>
        <dbReference type="Proteomes" id="UP000564378"/>
    </source>
</evidence>
<organism evidence="1 2">
    <name type="scientific">Parasphingopyxis marina</name>
    <dbReference type="NCBI Taxonomy" id="2761622"/>
    <lineage>
        <taxon>Bacteria</taxon>
        <taxon>Pseudomonadati</taxon>
        <taxon>Pseudomonadota</taxon>
        <taxon>Alphaproteobacteria</taxon>
        <taxon>Sphingomonadales</taxon>
        <taxon>Sphingomonadaceae</taxon>
        <taxon>Parasphingopyxis</taxon>
    </lineage>
</organism>
<dbReference type="InterPro" id="IPR009297">
    <property type="entry name" value="DUF952"/>
</dbReference>
<gene>
    <name evidence="1" type="ORF">H6P80_09115</name>
</gene>
<sequence length="101" mass="11060">MSAAAFKILTGPEWAAFERDGVFRGAPIDLKDGFIHLSTAEQLEETLALHFADQTGLVIAEIDPAPFGDALRWEASRGGQLFPHLYADLPLSAVKVHSRRD</sequence>
<name>A0A842HZI7_9SPHN</name>
<proteinExistence type="predicted"/>
<dbReference type="AlphaFoldDB" id="A0A842HZI7"/>
<dbReference type="SUPFAM" id="SSF56399">
    <property type="entry name" value="ADP-ribosylation"/>
    <property type="match status" value="1"/>
</dbReference>
<reference evidence="1 2" key="1">
    <citation type="submission" date="2020-08" db="EMBL/GenBank/DDBJ databases">
        <title>Draft genome sequence of Parasphingopyxis sp. GrpM-11.</title>
        <authorList>
            <person name="Oh J."/>
            <person name="Roh D.-H."/>
        </authorList>
    </citation>
    <scope>NUCLEOTIDE SEQUENCE [LARGE SCALE GENOMIC DNA]</scope>
    <source>
        <strain evidence="1 2">GrpM-11</strain>
    </source>
</reference>
<dbReference type="Pfam" id="PF06108">
    <property type="entry name" value="DUF952"/>
    <property type="match status" value="1"/>
</dbReference>
<protein>
    <submittedName>
        <fullName evidence="1">DUF952 domain-containing protein</fullName>
    </submittedName>
</protein>
<comment type="caution">
    <text evidence="1">The sequence shown here is derived from an EMBL/GenBank/DDBJ whole genome shotgun (WGS) entry which is preliminary data.</text>
</comment>
<dbReference type="RefSeq" id="WP_185801096.1">
    <property type="nucleotide sequence ID" value="NZ_JACJVJ010000002.1"/>
</dbReference>
<dbReference type="PANTHER" id="PTHR34129">
    <property type="entry name" value="BLR1139 PROTEIN"/>
    <property type="match status" value="1"/>
</dbReference>